<comment type="caution">
    <text evidence="1">The sequence shown here is derived from an EMBL/GenBank/DDBJ whole genome shotgun (WGS) entry which is preliminary data.</text>
</comment>
<reference evidence="1" key="2">
    <citation type="journal article" date="2023" name="Food Microbiol.">
        <title>Evaluation of the fermentation potential of lactic acid bacteria isolated from herbs, fruits and vegetables as starter cultures in nut-based milk alternatives.</title>
        <authorList>
            <person name="Huang W."/>
            <person name="Dong A."/>
            <person name="Pham H.T."/>
            <person name="Zhou C."/>
            <person name="Huo Z."/>
            <person name="Watjen A.P."/>
            <person name="Prakash S."/>
            <person name="Bang-Berthelsen C.H."/>
            <person name="Turner M.S."/>
        </authorList>
    </citation>
    <scope>NUCLEOTIDE SEQUENCE</scope>
    <source>
        <strain evidence="1">581</strain>
    </source>
</reference>
<evidence type="ECO:0000313" key="2">
    <source>
        <dbReference type="Proteomes" id="UP001152656"/>
    </source>
</evidence>
<protein>
    <submittedName>
        <fullName evidence="1">Uncharacterized protein</fullName>
    </submittedName>
</protein>
<accession>A0A9X4S3L8</accession>
<evidence type="ECO:0000313" key="1">
    <source>
        <dbReference type="EMBL" id="MDG4982282.1"/>
    </source>
</evidence>
<dbReference type="RefSeq" id="WP_278216481.1">
    <property type="nucleotide sequence ID" value="NZ_JAOWLP010000014.1"/>
</dbReference>
<dbReference type="AlphaFoldDB" id="A0A9X4S3L8"/>
<sequence>MVKKEFGYAIINKGSVMSEDKDLCFRVLEPHIYIESKLIWRKTKNLDKKLDYFITQLNKHIFELISESKMKD</sequence>
<gene>
    <name evidence="1" type="ORF">OGZ39_11575</name>
</gene>
<organism evidence="1 2">
    <name type="scientific">Lactococcus lactis</name>
    <dbReference type="NCBI Taxonomy" id="1358"/>
    <lineage>
        <taxon>Bacteria</taxon>
        <taxon>Bacillati</taxon>
        <taxon>Bacillota</taxon>
        <taxon>Bacilli</taxon>
        <taxon>Lactobacillales</taxon>
        <taxon>Streptococcaceae</taxon>
        <taxon>Lactococcus</taxon>
    </lineage>
</organism>
<reference evidence="1" key="1">
    <citation type="submission" date="2022-10" db="EMBL/GenBank/DDBJ databases">
        <authorList>
            <person name="Turner M.S."/>
            <person name="Huang W."/>
        </authorList>
    </citation>
    <scope>NUCLEOTIDE SEQUENCE</scope>
    <source>
        <strain evidence="1">581</strain>
    </source>
</reference>
<dbReference type="EMBL" id="JAOWLP010000014">
    <property type="protein sequence ID" value="MDG4982282.1"/>
    <property type="molecule type" value="Genomic_DNA"/>
</dbReference>
<name>A0A9X4S3L8_9LACT</name>
<dbReference type="Proteomes" id="UP001152656">
    <property type="component" value="Unassembled WGS sequence"/>
</dbReference>
<proteinExistence type="predicted"/>